<reference evidence="2" key="1">
    <citation type="journal article" date="2023" name="Insect Mol. Biol.">
        <title>Genome sequencing provides insights into the evolution of gene families encoding plant cell wall-degrading enzymes in longhorned beetles.</title>
        <authorList>
            <person name="Shin N.R."/>
            <person name="Okamura Y."/>
            <person name="Kirsch R."/>
            <person name="Pauchet Y."/>
        </authorList>
    </citation>
    <scope>NUCLEOTIDE SEQUENCE</scope>
    <source>
        <strain evidence="2">MMC_N1</strain>
    </source>
</reference>
<dbReference type="Proteomes" id="UP001162164">
    <property type="component" value="Unassembled WGS sequence"/>
</dbReference>
<sequence length="76" mass="9164">MKYNDREIAKIGENKADLEGVLFHMKRQGNDWSDWYQRPSFKERYFKLISNLLFYYRVSEQEPLGILVIENAQVAY</sequence>
<evidence type="ECO:0000259" key="1">
    <source>
        <dbReference type="PROSITE" id="PS50003"/>
    </source>
</evidence>
<dbReference type="InterPro" id="IPR001849">
    <property type="entry name" value="PH_domain"/>
</dbReference>
<dbReference type="Gene3D" id="2.30.29.30">
    <property type="entry name" value="Pleckstrin-homology domain (PH domain)/Phosphotyrosine-binding domain (PTB)"/>
    <property type="match status" value="1"/>
</dbReference>
<accession>A0ABQ9JFN5</accession>
<proteinExistence type="predicted"/>
<name>A0ABQ9JFN5_9CUCU</name>
<dbReference type="EMBL" id="JAPWTJ010000606">
    <property type="protein sequence ID" value="KAJ8976971.1"/>
    <property type="molecule type" value="Genomic_DNA"/>
</dbReference>
<keyword evidence="3" id="KW-1185">Reference proteome</keyword>
<organism evidence="2 3">
    <name type="scientific">Molorchus minor</name>
    <dbReference type="NCBI Taxonomy" id="1323400"/>
    <lineage>
        <taxon>Eukaryota</taxon>
        <taxon>Metazoa</taxon>
        <taxon>Ecdysozoa</taxon>
        <taxon>Arthropoda</taxon>
        <taxon>Hexapoda</taxon>
        <taxon>Insecta</taxon>
        <taxon>Pterygota</taxon>
        <taxon>Neoptera</taxon>
        <taxon>Endopterygota</taxon>
        <taxon>Coleoptera</taxon>
        <taxon>Polyphaga</taxon>
        <taxon>Cucujiformia</taxon>
        <taxon>Chrysomeloidea</taxon>
        <taxon>Cerambycidae</taxon>
        <taxon>Lamiinae</taxon>
        <taxon>Monochamini</taxon>
        <taxon>Molorchus</taxon>
    </lineage>
</organism>
<protein>
    <recommendedName>
        <fullName evidence="1">PH domain-containing protein</fullName>
    </recommendedName>
</protein>
<feature type="domain" description="PH" evidence="1">
    <location>
        <begin position="15"/>
        <end position="76"/>
    </location>
</feature>
<evidence type="ECO:0000313" key="3">
    <source>
        <dbReference type="Proteomes" id="UP001162164"/>
    </source>
</evidence>
<gene>
    <name evidence="2" type="ORF">NQ317_018061</name>
</gene>
<dbReference type="InterPro" id="IPR011993">
    <property type="entry name" value="PH-like_dom_sf"/>
</dbReference>
<evidence type="ECO:0000313" key="2">
    <source>
        <dbReference type="EMBL" id="KAJ8976971.1"/>
    </source>
</evidence>
<dbReference type="PROSITE" id="PS50003">
    <property type="entry name" value="PH_DOMAIN"/>
    <property type="match status" value="1"/>
</dbReference>
<comment type="caution">
    <text evidence="2">The sequence shown here is derived from an EMBL/GenBank/DDBJ whole genome shotgun (WGS) entry which is preliminary data.</text>
</comment>
<dbReference type="SUPFAM" id="SSF50729">
    <property type="entry name" value="PH domain-like"/>
    <property type="match status" value="1"/>
</dbReference>